<name>A0A1V0SAM3_9VIRU</name>
<accession>A0A1V0SAM3</accession>
<sequence>MILDNKKYNIDEQCFECVELLDKDYKFESYDNSEENIFRSGIGRPSQSIDSYDDFVDVFLDGIEGFSDDDDSGITSELVKNITTEKLKTRLKGEIKYIYTNIDYPLTYPSIFKFTCKIPVTYGLLLYAYTVAYQLTYIIEEEEDDDPGHIPGMLNRAISKGRFGIWGHDIDDLVYNGYSDITYDTNSVVCEFYCDS</sequence>
<evidence type="ECO:0000313" key="1">
    <source>
        <dbReference type="EMBL" id="ARF08741.1"/>
    </source>
</evidence>
<dbReference type="EMBL" id="KY684083">
    <property type="protein sequence ID" value="ARF08741.1"/>
    <property type="molecule type" value="Genomic_DNA"/>
</dbReference>
<gene>
    <name evidence="1" type="ORF">Catovirus_1_791</name>
</gene>
<protein>
    <submittedName>
        <fullName evidence="1">Uncharacterized protein</fullName>
    </submittedName>
</protein>
<organism evidence="1">
    <name type="scientific">Catovirus CTV1</name>
    <dbReference type="NCBI Taxonomy" id="1977631"/>
    <lineage>
        <taxon>Viruses</taxon>
        <taxon>Varidnaviria</taxon>
        <taxon>Bamfordvirae</taxon>
        <taxon>Nucleocytoviricota</taxon>
        <taxon>Megaviricetes</taxon>
        <taxon>Imitervirales</taxon>
        <taxon>Mimiviridae</taxon>
        <taxon>Klosneuvirinae</taxon>
        <taxon>Catovirus</taxon>
    </lineage>
</organism>
<reference evidence="1" key="1">
    <citation type="journal article" date="2017" name="Science">
        <title>Giant viruses with an expanded complement of translation system components.</title>
        <authorList>
            <person name="Schulz F."/>
            <person name="Yutin N."/>
            <person name="Ivanova N.N."/>
            <person name="Ortega D.R."/>
            <person name="Lee T.K."/>
            <person name="Vierheilig J."/>
            <person name="Daims H."/>
            <person name="Horn M."/>
            <person name="Wagner M."/>
            <person name="Jensen G.J."/>
            <person name="Kyrpides N.C."/>
            <person name="Koonin E.V."/>
            <person name="Woyke T."/>
        </authorList>
    </citation>
    <scope>NUCLEOTIDE SEQUENCE</scope>
    <source>
        <strain evidence="1">CTV1</strain>
    </source>
</reference>
<dbReference type="PANTHER" id="PTHR37515">
    <property type="entry name" value="YALI0C09240P"/>
    <property type="match status" value="1"/>
</dbReference>
<proteinExistence type="predicted"/>
<dbReference type="PANTHER" id="PTHR37515:SF2">
    <property type="entry name" value="YALI0C09240P"/>
    <property type="match status" value="1"/>
</dbReference>